<keyword evidence="3" id="KW-1185">Reference proteome</keyword>
<organism evidence="2 3">
    <name type="scientific">Syntrophus gentianae</name>
    <dbReference type="NCBI Taxonomy" id="43775"/>
    <lineage>
        <taxon>Bacteria</taxon>
        <taxon>Pseudomonadati</taxon>
        <taxon>Thermodesulfobacteriota</taxon>
        <taxon>Syntrophia</taxon>
        <taxon>Syntrophales</taxon>
        <taxon>Syntrophaceae</taxon>
        <taxon>Syntrophus</taxon>
    </lineage>
</organism>
<protein>
    <submittedName>
        <fullName evidence="2">Uncharacterized protein</fullName>
    </submittedName>
</protein>
<dbReference type="EMBL" id="FOBS01000040">
    <property type="protein sequence ID" value="SEM73819.1"/>
    <property type="molecule type" value="Genomic_DNA"/>
</dbReference>
<accession>A0A1H8AVJ1</accession>
<keyword evidence="1" id="KW-1133">Transmembrane helix</keyword>
<dbReference type="STRING" id="43775.SAMN04489760_14021"/>
<feature type="transmembrane region" description="Helical" evidence="1">
    <location>
        <begin position="13"/>
        <end position="34"/>
    </location>
</feature>
<proteinExistence type="predicted"/>
<evidence type="ECO:0000313" key="3">
    <source>
        <dbReference type="Proteomes" id="UP000198744"/>
    </source>
</evidence>
<keyword evidence="1" id="KW-0472">Membrane</keyword>
<dbReference type="Proteomes" id="UP000198744">
    <property type="component" value="Unassembled WGS sequence"/>
</dbReference>
<dbReference type="RefSeq" id="WP_093884765.1">
    <property type="nucleotide sequence ID" value="NZ_FOBS01000040.1"/>
</dbReference>
<sequence>MTPSQSSTLTLCWIKRFLIVLVALSIAGLGYLVIHSGKRESAAHLQTEVERPYDKFRVGEINLVEYDHEGLIIRLSVEEVIHRKRRSRLFEYQNLKELRFAHILLDIYPRKPVNSSNNYGIPYDLLGRCFHFVPGSGMPKPIESYLKENSDIDLDVLSRIQFDDLVLNIHYPTGASLAVTAEKAYSGGDFQSFVLAGNVRIITPHGENVCAPLAVFSRKSDGILFPSGHFRQESYERQKTFYRLNNDGSLLQLTQFPDIKYVDPLEVKEEELYDKIFRKLPPFQRVMFGITALQ</sequence>
<dbReference type="AlphaFoldDB" id="A0A1H8AVJ1"/>
<gene>
    <name evidence="2" type="ORF">SAMN04489760_14021</name>
</gene>
<keyword evidence="1" id="KW-0812">Transmembrane</keyword>
<evidence type="ECO:0000313" key="2">
    <source>
        <dbReference type="EMBL" id="SEM73819.1"/>
    </source>
</evidence>
<reference evidence="2 3" key="1">
    <citation type="submission" date="2016-10" db="EMBL/GenBank/DDBJ databases">
        <authorList>
            <person name="de Groot N.N."/>
        </authorList>
    </citation>
    <scope>NUCLEOTIDE SEQUENCE [LARGE SCALE GENOMIC DNA]</scope>
    <source>
        <strain evidence="2 3">DSM 8423</strain>
    </source>
</reference>
<name>A0A1H8AVJ1_9BACT</name>
<evidence type="ECO:0000256" key="1">
    <source>
        <dbReference type="SAM" id="Phobius"/>
    </source>
</evidence>